<protein>
    <recommendedName>
        <fullName evidence="3">DUF2742 domain-containing protein</fullName>
    </recommendedName>
</protein>
<accession>W0FY65</accession>
<evidence type="ECO:0000313" key="2">
    <source>
        <dbReference type="EMBL" id="AHF46242.1"/>
    </source>
</evidence>
<geneLocation type="plasmid" evidence="2">
    <name>pZL1</name>
</geneLocation>
<sequence>MTPRPGRRMAPPPRPPTRNPTPQERTVNTVTTDASQLWAEHQVTALAEGAGEWTVPPYGSAAWSQLPPSDPRRYAAVIEAAERWRRQAAEEERLDQLADEDPAAWYAEVTAGANDEARRLAARLARMRTLAEQDEARAHRPPRQLRATPGWPPVAIPGQPGRYLHPAPSAMAA</sequence>
<dbReference type="AlphaFoldDB" id="W0FY65"/>
<feature type="compositionally biased region" description="Pro residues" evidence="1">
    <location>
        <begin position="10"/>
        <end position="19"/>
    </location>
</feature>
<keyword evidence="2" id="KW-0614">Plasmid</keyword>
<dbReference type="Pfam" id="PF10888">
    <property type="entry name" value="DUF2742"/>
    <property type="match status" value="1"/>
</dbReference>
<name>W0FY65_9ACTN</name>
<feature type="region of interest" description="Disordered" evidence="1">
    <location>
        <begin position="1"/>
        <end position="29"/>
    </location>
</feature>
<dbReference type="EMBL" id="KF501372">
    <property type="protein sequence ID" value="AHF46242.1"/>
    <property type="molecule type" value="Genomic_DNA"/>
</dbReference>
<dbReference type="InterPro" id="IPR024384">
    <property type="entry name" value="DUF2742"/>
</dbReference>
<evidence type="ECO:0008006" key="3">
    <source>
        <dbReference type="Google" id="ProtNLM"/>
    </source>
</evidence>
<organism evidence="2">
    <name type="scientific">Streptomyces sp. 14R-10</name>
    <dbReference type="NCBI Taxonomy" id="1442159"/>
    <lineage>
        <taxon>Bacteria</taxon>
        <taxon>Bacillati</taxon>
        <taxon>Actinomycetota</taxon>
        <taxon>Actinomycetes</taxon>
        <taxon>Kitasatosporales</taxon>
        <taxon>Streptomycetaceae</taxon>
        <taxon>Streptomyces</taxon>
    </lineage>
</organism>
<feature type="region of interest" description="Disordered" evidence="1">
    <location>
        <begin position="132"/>
        <end position="173"/>
    </location>
</feature>
<proteinExistence type="predicted"/>
<gene>
    <name evidence="2" type="ORF">pZL1.77c</name>
</gene>
<reference evidence="2" key="1">
    <citation type="submission" date="2013-08" db="EMBL/GenBank/DDBJ databases">
        <title>Two distinct conjugal transfer systems on Streptomyces plasmid pZL1.</title>
        <authorList>
            <person name="Zhao L."/>
            <person name="Zhong L."/>
            <person name="Qin Z."/>
        </authorList>
    </citation>
    <scope>NUCLEOTIDE SEQUENCE</scope>
    <source>
        <strain evidence="2">14R-10</strain>
        <plasmid evidence="2">pZL1</plasmid>
    </source>
</reference>
<evidence type="ECO:0000256" key="1">
    <source>
        <dbReference type="SAM" id="MobiDB-lite"/>
    </source>
</evidence>